<feature type="compositionally biased region" description="Basic and acidic residues" evidence="4">
    <location>
        <begin position="1118"/>
        <end position="1133"/>
    </location>
</feature>
<feature type="region of interest" description="Disordered" evidence="4">
    <location>
        <begin position="1106"/>
        <end position="1200"/>
    </location>
</feature>
<feature type="region of interest" description="Disordered" evidence="4">
    <location>
        <begin position="1025"/>
        <end position="1077"/>
    </location>
</feature>
<dbReference type="GO" id="GO:0051015">
    <property type="term" value="F:actin filament binding"/>
    <property type="evidence" value="ECO:0007669"/>
    <property type="project" value="InterPro"/>
</dbReference>
<dbReference type="InParanoid" id="F0VDD5"/>
<accession>F0VDD5</accession>
<name>F0VDD5_NEOCL</name>
<keyword evidence="6" id="KW-1185">Reference proteome</keyword>
<proteinExistence type="predicted"/>
<feature type="region of interest" description="Disordered" evidence="4">
    <location>
        <begin position="544"/>
        <end position="584"/>
    </location>
</feature>
<sequence length="1200" mass="131356">MFPRPRRRFAFAAVHDMDAPSASFVQSVNQNGDAREGELPSLDAATAKAGSEGLLTKQFGGRKAASSNPASGDRSPLGRGSHPSSGLASHDSLLALLRSLGSDEKETTDGAVGPAADQSTPSRVGDASPLPKKGASLSSRFAASTLKPASKVSSLSSLPGSRTGRSASGVALVQKASLRGKGPAGPLSPPAPSGPALLPKGGSRSSVREPMAEGKENAVGELERTGPRQHSEKEGEKKSRASSTSGSAAQGDSPTLLNAASLYPPERSSFFSSEFSYVAEDEGPFDALSPSQSARRSLGSARWSAQEQEEQGREDRVLPLLTLPVQTLPLGGEQDVSNGLASPREPTAQGVSKDRSLPWEQAAAAHVQQDRERFAEDHSRARFPLVSDLFSPTDKTAYLGMLDAYGKPRRRRALCFSVIGFCSIFITLFRDGVPRKHPSHPRIPPVSPWSLTCLASFHRFAHLASLPEPRPDLECGEFRPAHDLKSEADAALCRVFGPGLEHAEAGRLANFTIQAVNADGAFLRSGDASFTVYVDRAKVPAAERPGTRWRNGQDTDGPEDDYDSDAERLNQYRPPGTRSAHRRRKDTLDGYVYNRGDGTYTVHYYCTVAAPHSIYVYLNDRVLVADSPYRVNVQPGATTAECSEAYGDGTKFFALGGGFSEIVIQAKDASGNNVKTGGDTFTVTASGAAKIVETTDMNDGTYWVKYYVPQGAEKHFVEIRISYHGRAIKGAPFRPRPGGPVEDEPPPERLSDTVNVTNPLDSLMTLAERCRERWSQTKNPPALSPYPPFPSLEEATRILQKANLDYDAVVPPKWGMPRAWVTFCFPFRQTPQKRTCESTIQSVMKNLKAHGRVGSFHDVVEKGNRERLNQYIDFIARLQEGMDVTYKSIHYAVVDSLPVALELENPTEVREAHRKRRQDLIQRHKNMEKKEAELRQREARFKAQRLKFVSGMAEELERRRKAVEAEKAALKENTQYILRLTQLSLKKHLRREMLTACEREPVEAFKSSFWQRDFSRMLIDVPAASDGKKAGAEREVDDEDRSSEAGQLPPTKPDDPTRPSAWLQKGEFVSGGSSPFGIQRVAHDADARLIRARRTYGGGNPTYVSYSLGSFAPPPSGDSRRQESPPGKRDTRHGLPPSSGGSDGDADRPTGIDAESKKEEKKRVRFEDRKHPGFPFSDLPNEFAIPHPRPPPPAPPPRYL</sequence>
<dbReference type="PANTHER" id="PTHR38537:SF8">
    <property type="entry name" value="FILAMIN-A"/>
    <property type="match status" value="1"/>
</dbReference>
<dbReference type="OMA" id="CEREPVE"/>
<feature type="region of interest" description="Disordered" evidence="4">
    <location>
        <begin position="732"/>
        <end position="752"/>
    </location>
</feature>
<dbReference type="EMBL" id="FR823386">
    <property type="protein sequence ID" value="CBZ51650.1"/>
    <property type="molecule type" value="Genomic_DNA"/>
</dbReference>
<dbReference type="RefSeq" id="XP_003881683.1">
    <property type="nucleotide sequence ID" value="XM_003881634.1"/>
</dbReference>
<dbReference type="Pfam" id="PF00630">
    <property type="entry name" value="Filamin"/>
    <property type="match status" value="2"/>
</dbReference>
<feature type="coiled-coil region" evidence="3">
    <location>
        <begin position="910"/>
        <end position="973"/>
    </location>
</feature>
<dbReference type="InterPro" id="IPR017868">
    <property type="entry name" value="Filamin/ABP280_repeat-like"/>
</dbReference>
<feature type="compositionally biased region" description="Polar residues" evidence="4">
    <location>
        <begin position="241"/>
        <end position="258"/>
    </location>
</feature>
<feature type="compositionally biased region" description="Low complexity" evidence="4">
    <location>
        <begin position="318"/>
        <end position="330"/>
    </location>
</feature>
<dbReference type="AlphaFoldDB" id="F0VDD5"/>
<feature type="region of interest" description="Disordered" evidence="4">
    <location>
        <begin position="27"/>
        <end position="261"/>
    </location>
</feature>
<dbReference type="InterPro" id="IPR044801">
    <property type="entry name" value="Filamin"/>
</dbReference>
<dbReference type="SMART" id="SM00557">
    <property type="entry name" value="IG_FLMN"/>
    <property type="match status" value="2"/>
</dbReference>
<dbReference type="VEuPathDB" id="ToxoDB:NCLIV_014440"/>
<evidence type="ECO:0000256" key="4">
    <source>
        <dbReference type="SAM" id="MobiDB-lite"/>
    </source>
</evidence>
<evidence type="ECO:0000313" key="5">
    <source>
        <dbReference type="EMBL" id="CBZ51650.1"/>
    </source>
</evidence>
<evidence type="ECO:0000313" key="6">
    <source>
        <dbReference type="Proteomes" id="UP000007494"/>
    </source>
</evidence>
<keyword evidence="1" id="KW-0677">Repeat</keyword>
<dbReference type="PROSITE" id="PS50194">
    <property type="entry name" value="FILAMIN_REPEAT"/>
    <property type="match status" value="2"/>
</dbReference>
<feature type="compositionally biased region" description="Low complexity" evidence="4">
    <location>
        <begin position="147"/>
        <end position="166"/>
    </location>
</feature>
<dbReference type="InterPro" id="IPR001298">
    <property type="entry name" value="Filamin/ABP280_rpt"/>
</dbReference>
<feature type="compositionally biased region" description="Pro residues" evidence="4">
    <location>
        <begin position="1187"/>
        <end position="1200"/>
    </location>
</feature>
<feature type="repeat" description="Filamin" evidence="2">
    <location>
        <begin position="485"/>
        <end position="633"/>
    </location>
</feature>
<evidence type="ECO:0000256" key="3">
    <source>
        <dbReference type="SAM" id="Coils"/>
    </source>
</evidence>
<dbReference type="SUPFAM" id="SSF81296">
    <property type="entry name" value="E set domains"/>
    <property type="match status" value="2"/>
</dbReference>
<evidence type="ECO:0000256" key="2">
    <source>
        <dbReference type="PROSITE-ProRule" id="PRU00087"/>
    </source>
</evidence>
<dbReference type="OrthoDB" id="330153at2759"/>
<feature type="compositionally biased region" description="Low complexity" evidence="4">
    <location>
        <begin position="194"/>
        <end position="203"/>
    </location>
</feature>
<protein>
    <submittedName>
        <fullName evidence="5">Gelation factor, related</fullName>
    </submittedName>
</protein>
<organism evidence="5 6">
    <name type="scientific">Neospora caninum (strain Liverpool)</name>
    <dbReference type="NCBI Taxonomy" id="572307"/>
    <lineage>
        <taxon>Eukaryota</taxon>
        <taxon>Sar</taxon>
        <taxon>Alveolata</taxon>
        <taxon>Apicomplexa</taxon>
        <taxon>Conoidasida</taxon>
        <taxon>Coccidia</taxon>
        <taxon>Eucoccidiorida</taxon>
        <taxon>Eimeriorina</taxon>
        <taxon>Sarcocystidae</taxon>
        <taxon>Neospora</taxon>
    </lineage>
</organism>
<feature type="region of interest" description="Disordered" evidence="4">
    <location>
        <begin position="298"/>
        <end position="356"/>
    </location>
</feature>
<dbReference type="PANTHER" id="PTHR38537">
    <property type="entry name" value="JITTERBUG, ISOFORM N"/>
    <property type="match status" value="1"/>
</dbReference>
<dbReference type="eggNOG" id="ENOG502SCJQ">
    <property type="taxonomic scope" value="Eukaryota"/>
</dbReference>
<keyword evidence="3" id="KW-0175">Coiled coil</keyword>
<dbReference type="InterPro" id="IPR013783">
    <property type="entry name" value="Ig-like_fold"/>
</dbReference>
<reference evidence="6" key="1">
    <citation type="journal article" date="2012" name="PLoS Pathog.">
        <title>Comparative genomics of the apicomplexan parasites Toxoplasma gondii and Neospora caninum: Coccidia differing in host range and transmission strategy.</title>
        <authorList>
            <person name="Reid A.J."/>
            <person name="Vermont S.J."/>
            <person name="Cotton J.A."/>
            <person name="Harris D."/>
            <person name="Hill-Cawthorne G.A."/>
            <person name="Konen-Waisman S."/>
            <person name="Latham S.M."/>
            <person name="Mourier T."/>
            <person name="Norton R."/>
            <person name="Quail M.A."/>
            <person name="Sanders M."/>
            <person name="Shanmugam D."/>
            <person name="Sohal A."/>
            <person name="Wasmuth J.D."/>
            <person name="Brunk B."/>
            <person name="Grigg M.E."/>
            <person name="Howard J.C."/>
            <person name="Parkinson J."/>
            <person name="Roos D.S."/>
            <person name="Trees A.J."/>
            <person name="Berriman M."/>
            <person name="Pain A."/>
            <person name="Wastling J.M."/>
        </authorList>
    </citation>
    <scope>NUCLEOTIDE SEQUENCE [LARGE SCALE GENOMIC DNA]</scope>
    <source>
        <strain evidence="6">Liverpool</strain>
    </source>
</reference>
<dbReference type="GO" id="GO:0030036">
    <property type="term" value="P:actin cytoskeleton organization"/>
    <property type="evidence" value="ECO:0007669"/>
    <property type="project" value="InterPro"/>
</dbReference>
<feature type="compositionally biased region" description="Basic and acidic residues" evidence="4">
    <location>
        <begin position="1145"/>
        <end position="1171"/>
    </location>
</feature>
<dbReference type="Proteomes" id="UP000007494">
    <property type="component" value="Chromosome V"/>
</dbReference>
<dbReference type="InterPro" id="IPR014756">
    <property type="entry name" value="Ig_E-set"/>
</dbReference>
<dbReference type="GeneID" id="13444038"/>
<evidence type="ECO:0000256" key="1">
    <source>
        <dbReference type="ARBA" id="ARBA00022737"/>
    </source>
</evidence>
<feature type="compositionally biased region" description="Basic and acidic residues" evidence="4">
    <location>
        <begin position="206"/>
        <end position="239"/>
    </location>
</feature>
<feature type="repeat" description="Filamin" evidence="2">
    <location>
        <begin position="635"/>
        <end position="737"/>
    </location>
</feature>
<gene>
    <name evidence="5" type="ORF">NCLIV_014440</name>
</gene>
<dbReference type="Gene3D" id="2.60.40.10">
    <property type="entry name" value="Immunoglobulins"/>
    <property type="match status" value="2"/>
</dbReference>